<proteinExistence type="predicted"/>
<protein>
    <submittedName>
        <fullName evidence="1">Aldose 1-epimerase family protein</fullName>
    </submittedName>
</protein>
<evidence type="ECO:0000313" key="2">
    <source>
        <dbReference type="Proteomes" id="UP001501196"/>
    </source>
</evidence>
<dbReference type="InterPro" id="IPR037480">
    <property type="entry name" value="YihR-like"/>
</dbReference>
<dbReference type="EMBL" id="BAAAPW010000001">
    <property type="protein sequence ID" value="GAA2026120.1"/>
    <property type="molecule type" value="Genomic_DNA"/>
</dbReference>
<evidence type="ECO:0000313" key="1">
    <source>
        <dbReference type="EMBL" id="GAA2026120.1"/>
    </source>
</evidence>
<organism evidence="1 2">
    <name type="scientific">Agromyces tropicus</name>
    <dbReference type="NCBI Taxonomy" id="555371"/>
    <lineage>
        <taxon>Bacteria</taxon>
        <taxon>Bacillati</taxon>
        <taxon>Actinomycetota</taxon>
        <taxon>Actinomycetes</taxon>
        <taxon>Micrococcales</taxon>
        <taxon>Microbacteriaceae</taxon>
        <taxon>Agromyces</taxon>
    </lineage>
</organism>
<dbReference type="InterPro" id="IPR008183">
    <property type="entry name" value="Aldose_1/G6P_1-epimerase"/>
</dbReference>
<dbReference type="RefSeq" id="WP_344369423.1">
    <property type="nucleotide sequence ID" value="NZ_BAAAPW010000001.1"/>
</dbReference>
<dbReference type="SUPFAM" id="SSF74650">
    <property type="entry name" value="Galactose mutarotase-like"/>
    <property type="match status" value="1"/>
</dbReference>
<dbReference type="InterPro" id="IPR011013">
    <property type="entry name" value="Gal_mutarotase_sf_dom"/>
</dbReference>
<comment type="caution">
    <text evidence="1">The sequence shown here is derived from an EMBL/GenBank/DDBJ whole genome shotgun (WGS) entry which is preliminary data.</text>
</comment>
<dbReference type="Proteomes" id="UP001501196">
    <property type="component" value="Unassembled WGS sequence"/>
</dbReference>
<reference evidence="2" key="1">
    <citation type="journal article" date="2019" name="Int. J. Syst. Evol. Microbiol.">
        <title>The Global Catalogue of Microorganisms (GCM) 10K type strain sequencing project: providing services to taxonomists for standard genome sequencing and annotation.</title>
        <authorList>
            <consortium name="The Broad Institute Genomics Platform"/>
            <consortium name="The Broad Institute Genome Sequencing Center for Infectious Disease"/>
            <person name="Wu L."/>
            <person name="Ma J."/>
        </authorList>
    </citation>
    <scope>NUCLEOTIDE SEQUENCE [LARGE SCALE GENOMIC DNA]</scope>
    <source>
        <strain evidence="2">JCM 15672</strain>
    </source>
</reference>
<dbReference type="Gene3D" id="2.70.98.10">
    <property type="match status" value="1"/>
</dbReference>
<gene>
    <name evidence="1" type="ORF">GCM10009819_06570</name>
</gene>
<dbReference type="InterPro" id="IPR014718">
    <property type="entry name" value="GH-type_carb-bd"/>
</dbReference>
<name>A0ABP5FGD5_9MICO</name>
<dbReference type="Pfam" id="PF01263">
    <property type="entry name" value="Aldose_epim"/>
    <property type="match status" value="1"/>
</dbReference>
<sequence length="311" mass="33990">MSLDPLSGAQHTLRAGYYVAHIAGVGASLRSLTYRGRDLVVPFGADELRPAMRGAILAPWPNRTAEGRYRIAGQDHQLVINEIDTNSASHGLAAWLRFDAIRQNLSAVTLRGWIEPQPGYPWRVRLDATYSIGADGLLLEVEATNESATHAPFGIGIHPYLLAGDAKRRAVDQWTLQAPGAEVLLTDSRSLPTELVPVDEHRGGVYDFREGRMIEETVLNHAFTGLARDRNGVARACLTASDGTGTEITWDESCDWVQIYTADESIGADRRHAVAVEPQSCPPDALNSGRDLLMIAPGESMRFAWRVRGLA</sequence>
<dbReference type="CDD" id="cd09022">
    <property type="entry name" value="Aldose_epim_Ec_YihR"/>
    <property type="match status" value="1"/>
</dbReference>
<keyword evidence="2" id="KW-1185">Reference proteome</keyword>
<accession>A0ABP5FGD5</accession>